<dbReference type="AlphaFoldDB" id="A0AAN6Q9N1"/>
<dbReference type="Proteomes" id="UP001305647">
    <property type="component" value="Unassembled WGS sequence"/>
</dbReference>
<feature type="region of interest" description="Disordered" evidence="1">
    <location>
        <begin position="1"/>
        <end position="86"/>
    </location>
</feature>
<reference evidence="2" key="1">
    <citation type="journal article" date="2023" name="Mol. Phylogenet. Evol.">
        <title>Genome-scale phylogeny and comparative genomics of the fungal order Sordariales.</title>
        <authorList>
            <person name="Hensen N."/>
            <person name="Bonometti L."/>
            <person name="Westerberg I."/>
            <person name="Brannstrom I.O."/>
            <person name="Guillou S."/>
            <person name="Cros-Aarteil S."/>
            <person name="Calhoun S."/>
            <person name="Haridas S."/>
            <person name="Kuo A."/>
            <person name="Mondo S."/>
            <person name="Pangilinan J."/>
            <person name="Riley R."/>
            <person name="LaButti K."/>
            <person name="Andreopoulos B."/>
            <person name="Lipzen A."/>
            <person name="Chen C."/>
            <person name="Yan M."/>
            <person name="Daum C."/>
            <person name="Ng V."/>
            <person name="Clum A."/>
            <person name="Steindorff A."/>
            <person name="Ohm R.A."/>
            <person name="Martin F."/>
            <person name="Silar P."/>
            <person name="Natvig D.O."/>
            <person name="Lalanne C."/>
            <person name="Gautier V."/>
            <person name="Ament-Velasquez S.L."/>
            <person name="Kruys A."/>
            <person name="Hutchinson M.I."/>
            <person name="Powell A.J."/>
            <person name="Barry K."/>
            <person name="Miller A.N."/>
            <person name="Grigoriev I.V."/>
            <person name="Debuchy R."/>
            <person name="Gladieux P."/>
            <person name="Hiltunen Thoren M."/>
            <person name="Johannesson H."/>
        </authorList>
    </citation>
    <scope>NUCLEOTIDE SEQUENCE</scope>
    <source>
        <strain evidence="2">CBS 757.83</strain>
    </source>
</reference>
<proteinExistence type="predicted"/>
<sequence length="151" mass="17574">MPKIKAPSNTERTWDGKDGTRTTYRTRRFLAKTPQPPIRAAQASLGSAAPRVEAPSPERRPSFGSSPTLRVSKRGQPRRDVGSQEFDRKRRGFLPIWNCQAGTCRIFSTSRPFRPFLFDEPRIDVWKMMCWKHRRQSRLAIHAYRLQLCLF</sequence>
<protein>
    <submittedName>
        <fullName evidence="2">Uncharacterized protein</fullName>
    </submittedName>
</protein>
<feature type="compositionally biased region" description="Basic and acidic residues" evidence="1">
    <location>
        <begin position="77"/>
        <end position="86"/>
    </location>
</feature>
<gene>
    <name evidence="2" type="ORF">N658DRAFT_8103</name>
</gene>
<organism evidence="2 3">
    <name type="scientific">Parathielavia hyrcaniae</name>
    <dbReference type="NCBI Taxonomy" id="113614"/>
    <lineage>
        <taxon>Eukaryota</taxon>
        <taxon>Fungi</taxon>
        <taxon>Dikarya</taxon>
        <taxon>Ascomycota</taxon>
        <taxon>Pezizomycotina</taxon>
        <taxon>Sordariomycetes</taxon>
        <taxon>Sordariomycetidae</taxon>
        <taxon>Sordariales</taxon>
        <taxon>Chaetomiaceae</taxon>
        <taxon>Parathielavia</taxon>
    </lineage>
</organism>
<name>A0AAN6Q9N1_9PEZI</name>
<evidence type="ECO:0000313" key="2">
    <source>
        <dbReference type="EMBL" id="KAK4106143.1"/>
    </source>
</evidence>
<evidence type="ECO:0000313" key="3">
    <source>
        <dbReference type="Proteomes" id="UP001305647"/>
    </source>
</evidence>
<accession>A0AAN6Q9N1</accession>
<keyword evidence="3" id="KW-1185">Reference proteome</keyword>
<dbReference type="EMBL" id="MU863624">
    <property type="protein sequence ID" value="KAK4106143.1"/>
    <property type="molecule type" value="Genomic_DNA"/>
</dbReference>
<evidence type="ECO:0000256" key="1">
    <source>
        <dbReference type="SAM" id="MobiDB-lite"/>
    </source>
</evidence>
<comment type="caution">
    <text evidence="2">The sequence shown here is derived from an EMBL/GenBank/DDBJ whole genome shotgun (WGS) entry which is preliminary data.</text>
</comment>
<reference evidence="2" key="2">
    <citation type="submission" date="2023-05" db="EMBL/GenBank/DDBJ databases">
        <authorList>
            <consortium name="Lawrence Berkeley National Laboratory"/>
            <person name="Steindorff A."/>
            <person name="Hensen N."/>
            <person name="Bonometti L."/>
            <person name="Westerberg I."/>
            <person name="Brannstrom I.O."/>
            <person name="Guillou S."/>
            <person name="Cros-Aarteil S."/>
            <person name="Calhoun S."/>
            <person name="Haridas S."/>
            <person name="Kuo A."/>
            <person name="Mondo S."/>
            <person name="Pangilinan J."/>
            <person name="Riley R."/>
            <person name="Labutti K."/>
            <person name="Andreopoulos B."/>
            <person name="Lipzen A."/>
            <person name="Chen C."/>
            <person name="Yanf M."/>
            <person name="Daum C."/>
            <person name="Ng V."/>
            <person name="Clum A."/>
            <person name="Ohm R."/>
            <person name="Martin F."/>
            <person name="Silar P."/>
            <person name="Natvig D."/>
            <person name="Lalanne C."/>
            <person name="Gautier V."/>
            <person name="Ament-Velasquez S.L."/>
            <person name="Kruys A."/>
            <person name="Hutchinson M.I."/>
            <person name="Powell A.J."/>
            <person name="Barry K."/>
            <person name="Miller A.N."/>
            <person name="Grigoriev I.V."/>
            <person name="Debuchy R."/>
            <person name="Gladieux P."/>
            <person name="Thoren M.H."/>
            <person name="Johannesson H."/>
        </authorList>
    </citation>
    <scope>NUCLEOTIDE SEQUENCE</scope>
    <source>
        <strain evidence="2">CBS 757.83</strain>
    </source>
</reference>